<dbReference type="STRING" id="481448.Minf_2314"/>
<dbReference type="KEGG" id="min:Minf_2314"/>
<sequence>MPGLYLHFELGSGEVKKQNLYQLQAVQSICVPEIFIRR</sequence>
<organism evidence="1 2">
    <name type="scientific">Methylacidiphilum infernorum (isolate V4)</name>
    <name type="common">Methylokorus infernorum (strain V4)</name>
    <dbReference type="NCBI Taxonomy" id="481448"/>
    <lineage>
        <taxon>Bacteria</taxon>
        <taxon>Pseudomonadati</taxon>
        <taxon>Verrucomicrobiota</taxon>
        <taxon>Methylacidiphilae</taxon>
        <taxon>Methylacidiphilales</taxon>
        <taxon>Methylacidiphilaceae</taxon>
        <taxon>Methylacidiphilum (ex Ratnadevi et al. 2023)</taxon>
    </lineage>
</organism>
<evidence type="ECO:0000313" key="2">
    <source>
        <dbReference type="Proteomes" id="UP000009149"/>
    </source>
</evidence>
<dbReference type="AlphaFoldDB" id="B3E0D9"/>
<reference evidence="1 2" key="1">
    <citation type="journal article" date="2008" name="Biol. Direct">
        <title>Complete genome sequence of the extremely acidophilic methanotroph isolate V4, Methylacidiphilum infernorum, a representative of the bacterial phylum Verrucomicrobia.</title>
        <authorList>
            <person name="Hou S."/>
            <person name="Makarova K.S."/>
            <person name="Saw J.H."/>
            <person name="Senin P."/>
            <person name="Ly B.V."/>
            <person name="Zhou Z."/>
            <person name="Ren Y."/>
            <person name="Wang J."/>
            <person name="Galperin M.Y."/>
            <person name="Omelchenko M.V."/>
            <person name="Wolf Y.I."/>
            <person name="Yutin N."/>
            <person name="Koonin E.V."/>
            <person name="Stott M.B."/>
            <person name="Mountain B.W."/>
            <person name="Crowe M.A."/>
            <person name="Smirnova A.V."/>
            <person name="Dunfield P.F."/>
            <person name="Feng L."/>
            <person name="Wang L."/>
            <person name="Alam M."/>
        </authorList>
    </citation>
    <scope>NUCLEOTIDE SEQUENCE [LARGE SCALE GENOMIC DNA]</scope>
    <source>
        <strain evidence="2">Isolate V4</strain>
    </source>
</reference>
<dbReference type="Proteomes" id="UP000009149">
    <property type="component" value="Chromosome"/>
</dbReference>
<dbReference type="EMBL" id="CP000975">
    <property type="protein sequence ID" value="ACD84368.1"/>
    <property type="molecule type" value="Genomic_DNA"/>
</dbReference>
<protein>
    <submittedName>
        <fullName evidence="1">Uncharacterized protein</fullName>
    </submittedName>
</protein>
<gene>
    <name evidence="1" type="ordered locus">Minf_2314</name>
</gene>
<name>B3E0D9_METI4</name>
<accession>B3E0D9</accession>
<dbReference type="HOGENOM" id="CLU_3330006_0_0_0"/>
<evidence type="ECO:0000313" key="1">
    <source>
        <dbReference type="EMBL" id="ACD84368.1"/>
    </source>
</evidence>
<proteinExistence type="predicted"/>